<dbReference type="EMBL" id="WIWS01000004">
    <property type="protein sequence ID" value="KAF3228504.1"/>
    <property type="molecule type" value="Genomic_DNA"/>
</dbReference>
<name>A0A6G1M4G9_ORBOL</name>
<evidence type="ECO:0000313" key="6">
    <source>
        <dbReference type="Proteomes" id="UP000472727"/>
    </source>
</evidence>
<dbReference type="EMBL" id="JAABOE010000129">
    <property type="protein sequence ID" value="KAF3162697.1"/>
    <property type="molecule type" value="Genomic_DNA"/>
</dbReference>
<evidence type="ECO:0000256" key="1">
    <source>
        <dbReference type="SAM" id="MobiDB-lite"/>
    </source>
</evidence>
<reference evidence="6 7" key="1">
    <citation type="submission" date="2019-06" db="EMBL/GenBank/DDBJ databases">
        <authorList>
            <person name="Palmer J.M."/>
        </authorList>
    </citation>
    <scope>NUCLEOTIDE SEQUENCE [LARGE SCALE GENOMIC DNA]</scope>
    <source>
        <strain evidence="5 6">TWF106</strain>
        <strain evidence="4 8">TWF191</strain>
        <strain evidence="3">TWF679</strain>
        <strain evidence="2 7">TWF788</strain>
    </source>
</reference>
<dbReference type="Proteomes" id="UP000472727">
    <property type="component" value="Unassembled WGS sequence"/>
</dbReference>
<dbReference type="OrthoDB" id="5373915at2759"/>
<comment type="caution">
    <text evidence="2">The sequence shown here is derived from an EMBL/GenBank/DDBJ whole genome shotgun (WGS) entry which is preliminary data.</text>
</comment>
<evidence type="ECO:0000313" key="7">
    <source>
        <dbReference type="Proteomes" id="UP000479691"/>
    </source>
</evidence>
<accession>A0A6G1M4G9</accession>
<dbReference type="EMBL" id="WIWT01000027">
    <property type="protein sequence ID" value="KAF3213010.1"/>
    <property type="molecule type" value="Genomic_DNA"/>
</dbReference>
<feature type="compositionally biased region" description="Basic and acidic residues" evidence="1">
    <location>
        <begin position="41"/>
        <end position="53"/>
    </location>
</feature>
<protein>
    <submittedName>
        <fullName evidence="2">Uncharacterized protein</fullName>
    </submittedName>
</protein>
<feature type="region of interest" description="Disordered" evidence="1">
    <location>
        <begin position="87"/>
        <end position="109"/>
    </location>
</feature>
<dbReference type="EMBL" id="WIPF01000016">
    <property type="protein sequence ID" value="KAF3228287.1"/>
    <property type="molecule type" value="Genomic_DNA"/>
</dbReference>
<evidence type="ECO:0000313" key="8">
    <source>
        <dbReference type="Proteomes" id="UP000483672"/>
    </source>
</evidence>
<dbReference type="Proteomes" id="UP000479691">
    <property type="component" value="Unassembled WGS sequence"/>
</dbReference>
<evidence type="ECO:0000313" key="4">
    <source>
        <dbReference type="EMBL" id="KAF3228287.1"/>
    </source>
</evidence>
<dbReference type="AlphaFoldDB" id="A0A6G1M4G9"/>
<gene>
    <name evidence="5" type="ORF">TWF106_007537</name>
    <name evidence="4" type="ORF">TWF191_002792</name>
    <name evidence="3" type="ORF">TWF679_005579</name>
    <name evidence="2" type="ORF">TWF788_001787</name>
</gene>
<evidence type="ECO:0000313" key="3">
    <source>
        <dbReference type="EMBL" id="KAF3213010.1"/>
    </source>
</evidence>
<dbReference type="Proteomes" id="UP000483672">
    <property type="component" value="Unassembled WGS sequence"/>
</dbReference>
<organism evidence="2 7">
    <name type="scientific">Orbilia oligospora</name>
    <name type="common">Nematode-trapping fungus</name>
    <name type="synonym">Arthrobotrys oligospora</name>
    <dbReference type="NCBI Taxonomy" id="2813651"/>
    <lineage>
        <taxon>Eukaryota</taxon>
        <taxon>Fungi</taxon>
        <taxon>Dikarya</taxon>
        <taxon>Ascomycota</taxon>
        <taxon>Pezizomycotina</taxon>
        <taxon>Orbiliomycetes</taxon>
        <taxon>Orbiliales</taxon>
        <taxon>Orbiliaceae</taxon>
        <taxon>Orbilia</taxon>
    </lineage>
</organism>
<proteinExistence type="predicted"/>
<evidence type="ECO:0000313" key="5">
    <source>
        <dbReference type="EMBL" id="KAF3228504.1"/>
    </source>
</evidence>
<sequence length="109" mass="12650">MGLKSFFSISFIYKRFVGKVKTIIKDLIFGKKKTKSKPREKKQGDQIPGEKLKNQLSGFTKNIGLKQEPKYQNEKLSVPVGKRGYEPINEPISPKKKRNPMRKLRKMLL</sequence>
<feature type="compositionally biased region" description="Basic residues" evidence="1">
    <location>
        <begin position="94"/>
        <end position="109"/>
    </location>
</feature>
<feature type="region of interest" description="Disordered" evidence="1">
    <location>
        <begin position="32"/>
        <end position="53"/>
    </location>
</feature>
<evidence type="ECO:0000313" key="2">
    <source>
        <dbReference type="EMBL" id="KAF3162697.1"/>
    </source>
</evidence>
<dbReference type="Proteomes" id="UP000614610">
    <property type="component" value="Unassembled WGS sequence"/>
</dbReference>